<evidence type="ECO:0000313" key="1">
    <source>
        <dbReference type="EMBL" id="KKM96507.1"/>
    </source>
</evidence>
<sequence length="74" mass="8298">MTGKRVEFTEAQWNLLRWIRDDLFADDANLHGAARPLYRKGLIGAMPVEGSDAAVEALFITDEGREALREHDGN</sequence>
<accession>A0A0F9PTI5</accession>
<name>A0A0F9PTI5_9ZZZZ</name>
<reference evidence="1" key="1">
    <citation type="journal article" date="2015" name="Nature">
        <title>Complex archaea that bridge the gap between prokaryotes and eukaryotes.</title>
        <authorList>
            <person name="Spang A."/>
            <person name="Saw J.H."/>
            <person name="Jorgensen S.L."/>
            <person name="Zaremba-Niedzwiedzka K."/>
            <person name="Martijn J."/>
            <person name="Lind A.E."/>
            <person name="van Eijk R."/>
            <person name="Schleper C."/>
            <person name="Guy L."/>
            <person name="Ettema T.J."/>
        </authorList>
    </citation>
    <scope>NUCLEOTIDE SEQUENCE</scope>
</reference>
<evidence type="ECO:0008006" key="2">
    <source>
        <dbReference type="Google" id="ProtNLM"/>
    </source>
</evidence>
<comment type="caution">
    <text evidence="1">The sequence shown here is derived from an EMBL/GenBank/DDBJ whole genome shotgun (WGS) entry which is preliminary data.</text>
</comment>
<dbReference type="AlphaFoldDB" id="A0A0F9PTI5"/>
<dbReference type="EMBL" id="LAZR01005871">
    <property type="protein sequence ID" value="KKM96507.1"/>
    <property type="molecule type" value="Genomic_DNA"/>
</dbReference>
<organism evidence="1">
    <name type="scientific">marine sediment metagenome</name>
    <dbReference type="NCBI Taxonomy" id="412755"/>
    <lineage>
        <taxon>unclassified sequences</taxon>
        <taxon>metagenomes</taxon>
        <taxon>ecological metagenomes</taxon>
    </lineage>
</organism>
<protein>
    <recommendedName>
        <fullName evidence="2">MarR family transcriptional regulator</fullName>
    </recommendedName>
</protein>
<gene>
    <name evidence="1" type="ORF">LCGC14_1177420</name>
</gene>
<proteinExistence type="predicted"/>